<dbReference type="InterPro" id="IPR035967">
    <property type="entry name" value="SWAP/Surp_sf"/>
</dbReference>
<feature type="domain" description="SURP motif" evidence="3">
    <location>
        <begin position="107"/>
        <end position="149"/>
    </location>
</feature>
<evidence type="ECO:0000259" key="3">
    <source>
        <dbReference type="PROSITE" id="PS50128"/>
    </source>
</evidence>
<reference evidence="4 5" key="1">
    <citation type="submission" date="2019-07" db="EMBL/GenBank/DDBJ databases">
        <title>De Novo Assembly of kiwifruit Actinidia rufa.</title>
        <authorList>
            <person name="Sugita-Konishi S."/>
            <person name="Sato K."/>
            <person name="Mori E."/>
            <person name="Abe Y."/>
            <person name="Kisaki G."/>
            <person name="Hamano K."/>
            <person name="Suezawa K."/>
            <person name="Otani M."/>
            <person name="Fukuda T."/>
            <person name="Manabe T."/>
            <person name="Gomi K."/>
            <person name="Tabuchi M."/>
            <person name="Akimitsu K."/>
            <person name="Kataoka I."/>
        </authorList>
    </citation>
    <scope>NUCLEOTIDE SEQUENCE [LARGE SCALE GENOMIC DNA]</scope>
    <source>
        <strain evidence="5">cv. Fuchu</strain>
    </source>
</reference>
<proteinExistence type="predicted"/>
<dbReference type="Pfam" id="PF01805">
    <property type="entry name" value="Surp"/>
    <property type="match status" value="1"/>
</dbReference>
<sequence length="491" mass="55461">MGSKEGWTPQSFTSSRKNRAEIKQQCVLNFLDDDEKGLEYKFSWNRSVFRVQKIRQTRIVRFNPPVIPKHFVPHHIFSAAPFDINNEFSDAPLPEVPPEEDNNLKVLIEGGAALVTRCGKLFEDLSREKNQSNPLFSFLNGGHGHDYYSRKLWEAQQKRTEHKKLELDGKVFPSVQKMTAESRGKILGERPLERSSNDTSTASTSADIQLQFNLSDTFTKPASFNELPDVAKPFQDDPAKPGRFEQFLKEKHHGGLRSKDSSGSSYMSEAARARLQFNSAGLEQGSQAEELMKKMYPKREEFHWRPSPILCKRFDIMDPCMGKPPPPPRVRSKMDSLIFMPDSVKPGKVEEITTAYRDSLPVPQSDDSDDEEESSSVKHVEDPQKKIEAANTTLNRLIAGDFLESLGKELGLEVAPDLLPHSENKAMTSACQKETDNANEGKINVLVAENKSLSTLNTVNGTSINQDVEETKEYQRDYVVERSGNIIDCFF</sequence>
<dbReference type="EMBL" id="BJWL01000018">
    <property type="protein sequence ID" value="GFZ05889.1"/>
    <property type="molecule type" value="Genomic_DNA"/>
</dbReference>
<feature type="compositionally biased region" description="Basic and acidic residues" evidence="2">
    <location>
        <begin position="375"/>
        <end position="387"/>
    </location>
</feature>
<keyword evidence="1" id="KW-0507">mRNA processing</keyword>
<dbReference type="Pfam" id="PF07713">
    <property type="entry name" value="DUF1604"/>
    <property type="match status" value="1"/>
</dbReference>
<dbReference type="SUPFAM" id="SSF109905">
    <property type="entry name" value="Surp module (SWAP domain)"/>
    <property type="match status" value="1"/>
</dbReference>
<dbReference type="PANTHER" id="PTHR13384:SF19">
    <property type="entry name" value="G PATCH DOMAIN-CONTAINING PROTEIN 1"/>
    <property type="match status" value="1"/>
</dbReference>
<dbReference type="InterPro" id="IPR000061">
    <property type="entry name" value="Surp"/>
</dbReference>
<accession>A0A7J0G532</accession>
<feature type="region of interest" description="Disordered" evidence="2">
    <location>
        <begin position="355"/>
        <end position="387"/>
    </location>
</feature>
<dbReference type="GO" id="GO:0006397">
    <property type="term" value="P:mRNA processing"/>
    <property type="evidence" value="ECO:0007669"/>
    <property type="project" value="UniProtKB-KW"/>
</dbReference>
<protein>
    <submittedName>
        <fullName evidence="4">SWAP (Suppressor-of-White-APricot)/surp domain-containing protein</fullName>
    </submittedName>
</protein>
<name>A0A7J0G532_9ERIC</name>
<feature type="region of interest" description="Disordered" evidence="2">
    <location>
        <begin position="182"/>
        <end position="204"/>
    </location>
</feature>
<dbReference type="Gene3D" id="1.10.10.790">
    <property type="entry name" value="Surp module"/>
    <property type="match status" value="1"/>
</dbReference>
<dbReference type="InterPro" id="IPR011666">
    <property type="entry name" value="DUF1604"/>
</dbReference>
<dbReference type="GO" id="GO:0003723">
    <property type="term" value="F:RNA binding"/>
    <property type="evidence" value="ECO:0007669"/>
    <property type="project" value="InterPro"/>
</dbReference>
<dbReference type="AlphaFoldDB" id="A0A7J0G532"/>
<dbReference type="PROSITE" id="PS50128">
    <property type="entry name" value="SURP"/>
    <property type="match status" value="1"/>
</dbReference>
<keyword evidence="5" id="KW-1185">Reference proteome</keyword>
<dbReference type="PANTHER" id="PTHR13384">
    <property type="entry name" value="G PATCH DOMAIN-CONTAINING PROTEIN 1"/>
    <property type="match status" value="1"/>
</dbReference>
<evidence type="ECO:0000313" key="4">
    <source>
        <dbReference type="EMBL" id="GFZ05889.1"/>
    </source>
</evidence>
<feature type="region of interest" description="Disordered" evidence="2">
    <location>
        <begin position="249"/>
        <end position="268"/>
    </location>
</feature>
<feature type="compositionally biased region" description="Basic and acidic residues" evidence="2">
    <location>
        <begin position="182"/>
        <end position="196"/>
    </location>
</feature>
<evidence type="ECO:0000256" key="1">
    <source>
        <dbReference type="ARBA" id="ARBA00022664"/>
    </source>
</evidence>
<comment type="caution">
    <text evidence="4">The sequence shown here is derived from an EMBL/GenBank/DDBJ whole genome shotgun (WGS) entry which is preliminary data.</text>
</comment>
<dbReference type="SMART" id="SM00648">
    <property type="entry name" value="SWAP"/>
    <property type="match status" value="1"/>
</dbReference>
<dbReference type="GO" id="GO:0005634">
    <property type="term" value="C:nucleus"/>
    <property type="evidence" value="ECO:0007669"/>
    <property type="project" value="TreeGrafter"/>
</dbReference>
<organism evidence="4 5">
    <name type="scientific">Actinidia rufa</name>
    <dbReference type="NCBI Taxonomy" id="165716"/>
    <lineage>
        <taxon>Eukaryota</taxon>
        <taxon>Viridiplantae</taxon>
        <taxon>Streptophyta</taxon>
        <taxon>Embryophyta</taxon>
        <taxon>Tracheophyta</taxon>
        <taxon>Spermatophyta</taxon>
        <taxon>Magnoliopsida</taxon>
        <taxon>eudicotyledons</taxon>
        <taxon>Gunneridae</taxon>
        <taxon>Pentapetalae</taxon>
        <taxon>asterids</taxon>
        <taxon>Ericales</taxon>
        <taxon>Actinidiaceae</taxon>
        <taxon>Actinidia</taxon>
    </lineage>
</organism>
<evidence type="ECO:0000313" key="5">
    <source>
        <dbReference type="Proteomes" id="UP000585474"/>
    </source>
</evidence>
<dbReference type="Proteomes" id="UP000585474">
    <property type="component" value="Unassembled WGS sequence"/>
</dbReference>
<dbReference type="Pfam" id="PF26093">
    <property type="entry name" value="HTH_TGH"/>
    <property type="match status" value="1"/>
</dbReference>
<dbReference type="OrthoDB" id="20507at2759"/>
<gene>
    <name evidence="4" type="ORF">Acr_18g0000590</name>
</gene>
<evidence type="ECO:0000256" key="2">
    <source>
        <dbReference type="SAM" id="MobiDB-lite"/>
    </source>
</evidence>